<dbReference type="PANTHER" id="PTHR11441">
    <property type="entry name" value="THYMIDINE KINASE"/>
    <property type="match status" value="1"/>
</dbReference>
<name>A0A8J8NJ82_HALGN</name>
<organism evidence="12 13">
    <name type="scientific">Halteria grandinella</name>
    <dbReference type="NCBI Taxonomy" id="5974"/>
    <lineage>
        <taxon>Eukaryota</taxon>
        <taxon>Sar</taxon>
        <taxon>Alveolata</taxon>
        <taxon>Ciliophora</taxon>
        <taxon>Intramacronucleata</taxon>
        <taxon>Spirotrichea</taxon>
        <taxon>Stichotrichia</taxon>
        <taxon>Sporadotrichida</taxon>
        <taxon>Halteriidae</taxon>
        <taxon>Halteria</taxon>
    </lineage>
</organism>
<dbReference type="Pfam" id="PF00265">
    <property type="entry name" value="TK"/>
    <property type="match status" value="1"/>
</dbReference>
<dbReference type="GO" id="GO:0071897">
    <property type="term" value="P:DNA biosynthetic process"/>
    <property type="evidence" value="ECO:0007669"/>
    <property type="project" value="UniProtKB-KW"/>
</dbReference>
<accession>A0A8J8NJ82</accession>
<sequence>MSIKHLAQKGKSSEMFQRVHRHALAKRRCVVAKYAKDNRQLQETFKSVQISMEGGNNGNNDSSKQENKYLKVEAIQQISQLDGMVDQVDVIGIDEGQFYPDLVERVEAYLRKDKIIVISALDGTFERKPFGQIPELIPLCDDVIKLKAICMRCGDDAPFSHRLVQSKQIELVGWKDLYEPLCRHCYVKLNFSDDKI</sequence>
<keyword evidence="6 10" id="KW-0418">Kinase</keyword>
<evidence type="ECO:0000256" key="8">
    <source>
        <dbReference type="PIRSR" id="PIRSR035805-1"/>
    </source>
</evidence>
<proteinExistence type="inferred from homology"/>
<dbReference type="EMBL" id="RRYP01014998">
    <property type="protein sequence ID" value="TNV75718.1"/>
    <property type="molecule type" value="Genomic_DNA"/>
</dbReference>
<comment type="caution">
    <text evidence="12">The sequence shown here is derived from an EMBL/GenBank/DDBJ whole genome shotgun (WGS) entry which is preliminary data.</text>
</comment>
<gene>
    <name evidence="12" type="ORF">FGO68_gene15707</name>
</gene>
<dbReference type="EC" id="2.7.1.21" evidence="2 10"/>
<keyword evidence="3 10" id="KW-0237">DNA synthesis</keyword>
<evidence type="ECO:0000256" key="1">
    <source>
        <dbReference type="ARBA" id="ARBA00007587"/>
    </source>
</evidence>
<dbReference type="GO" id="GO:0046104">
    <property type="term" value="P:thymidine metabolic process"/>
    <property type="evidence" value="ECO:0007669"/>
    <property type="project" value="TreeGrafter"/>
</dbReference>
<dbReference type="PROSITE" id="PS00603">
    <property type="entry name" value="TK_CELLULAR_TYPE"/>
    <property type="match status" value="1"/>
</dbReference>
<dbReference type="PANTHER" id="PTHR11441:SF0">
    <property type="entry name" value="THYMIDINE KINASE, CYTOSOLIC"/>
    <property type="match status" value="1"/>
</dbReference>
<evidence type="ECO:0000256" key="11">
    <source>
        <dbReference type="RuleBase" id="RU004165"/>
    </source>
</evidence>
<dbReference type="SUPFAM" id="SSF52540">
    <property type="entry name" value="P-loop containing nucleoside triphosphate hydrolases"/>
    <property type="match status" value="1"/>
</dbReference>
<evidence type="ECO:0000256" key="4">
    <source>
        <dbReference type="ARBA" id="ARBA00022679"/>
    </source>
</evidence>
<dbReference type="OrthoDB" id="439028at2759"/>
<dbReference type="Proteomes" id="UP000785679">
    <property type="component" value="Unassembled WGS sequence"/>
</dbReference>
<dbReference type="PIRSF" id="PIRSF035805">
    <property type="entry name" value="TK_cell"/>
    <property type="match status" value="1"/>
</dbReference>
<evidence type="ECO:0000256" key="5">
    <source>
        <dbReference type="ARBA" id="ARBA00022741"/>
    </source>
</evidence>
<comment type="catalytic activity">
    <reaction evidence="10">
        <text>thymidine + ATP = dTMP + ADP + H(+)</text>
        <dbReference type="Rhea" id="RHEA:19129"/>
        <dbReference type="ChEBI" id="CHEBI:15378"/>
        <dbReference type="ChEBI" id="CHEBI:17748"/>
        <dbReference type="ChEBI" id="CHEBI:30616"/>
        <dbReference type="ChEBI" id="CHEBI:63528"/>
        <dbReference type="ChEBI" id="CHEBI:456216"/>
        <dbReference type="EC" id="2.7.1.21"/>
    </reaction>
</comment>
<evidence type="ECO:0000256" key="7">
    <source>
        <dbReference type="ARBA" id="ARBA00022840"/>
    </source>
</evidence>
<feature type="active site" description="Proton acceptor" evidence="8">
    <location>
        <position position="95"/>
    </location>
</feature>
<evidence type="ECO:0000313" key="13">
    <source>
        <dbReference type="Proteomes" id="UP000785679"/>
    </source>
</evidence>
<evidence type="ECO:0000256" key="2">
    <source>
        <dbReference type="ARBA" id="ARBA00012118"/>
    </source>
</evidence>
<dbReference type="AlphaFoldDB" id="A0A8J8NJ82"/>
<dbReference type="SUPFAM" id="SSF57716">
    <property type="entry name" value="Glucocorticoid receptor-like (DNA-binding domain)"/>
    <property type="match status" value="1"/>
</dbReference>
<dbReference type="Gene3D" id="3.40.50.300">
    <property type="entry name" value="P-loop containing nucleotide triphosphate hydrolases"/>
    <property type="match status" value="1"/>
</dbReference>
<keyword evidence="4 10" id="KW-0808">Transferase</keyword>
<dbReference type="InterPro" id="IPR001267">
    <property type="entry name" value="Thymidine_kinase"/>
</dbReference>
<comment type="similarity">
    <text evidence="1 11">Belongs to the thymidine kinase family.</text>
</comment>
<keyword evidence="7 10" id="KW-0067">ATP-binding</keyword>
<protein>
    <recommendedName>
        <fullName evidence="2 10">Thymidine kinase</fullName>
        <ecNumber evidence="2 10">2.7.1.21</ecNumber>
    </recommendedName>
</protein>
<dbReference type="GO" id="GO:0004797">
    <property type="term" value="F:thymidine kinase activity"/>
    <property type="evidence" value="ECO:0007669"/>
    <property type="project" value="UniProtKB-EC"/>
</dbReference>
<dbReference type="GO" id="GO:0005524">
    <property type="term" value="F:ATP binding"/>
    <property type="evidence" value="ECO:0007669"/>
    <property type="project" value="UniProtKB-KW"/>
</dbReference>
<evidence type="ECO:0000256" key="3">
    <source>
        <dbReference type="ARBA" id="ARBA00022634"/>
    </source>
</evidence>
<dbReference type="Gene3D" id="3.30.60.20">
    <property type="match status" value="1"/>
</dbReference>
<keyword evidence="13" id="KW-1185">Reference proteome</keyword>
<reference evidence="12" key="1">
    <citation type="submission" date="2019-06" db="EMBL/GenBank/DDBJ databases">
        <authorList>
            <person name="Zheng W."/>
        </authorList>
    </citation>
    <scope>NUCLEOTIDE SEQUENCE</scope>
    <source>
        <strain evidence="12">QDHG01</strain>
    </source>
</reference>
<evidence type="ECO:0000256" key="10">
    <source>
        <dbReference type="RuleBase" id="RU000544"/>
    </source>
</evidence>
<dbReference type="InterPro" id="IPR027417">
    <property type="entry name" value="P-loop_NTPase"/>
</dbReference>
<dbReference type="InterPro" id="IPR020633">
    <property type="entry name" value="Thymidine_kinase_CS"/>
</dbReference>
<feature type="binding site" evidence="9">
    <location>
        <position position="178"/>
    </location>
    <ligand>
        <name>substrate</name>
    </ligand>
</feature>
<evidence type="ECO:0000256" key="9">
    <source>
        <dbReference type="PIRSR" id="PIRSR035805-2"/>
    </source>
</evidence>
<evidence type="ECO:0000313" key="12">
    <source>
        <dbReference type="EMBL" id="TNV75718.1"/>
    </source>
</evidence>
<evidence type="ECO:0000256" key="6">
    <source>
        <dbReference type="ARBA" id="ARBA00022777"/>
    </source>
</evidence>
<keyword evidence="5 10" id="KW-0547">Nucleotide-binding</keyword>